<dbReference type="AlphaFoldDB" id="C5BWA3"/>
<dbReference type="PROSITE" id="PS50110">
    <property type="entry name" value="RESPONSE_REGULATORY"/>
    <property type="match status" value="1"/>
</dbReference>
<feature type="domain" description="HTH luxR-type" evidence="6">
    <location>
        <begin position="128"/>
        <end position="193"/>
    </location>
</feature>
<dbReference type="Pfam" id="PF00072">
    <property type="entry name" value="Response_reg"/>
    <property type="match status" value="1"/>
</dbReference>
<reference evidence="8 9" key="1">
    <citation type="journal article" date="2009" name="Stand. Genomic Sci.">
        <title>Complete genome sequence of Beutenbergia cavernae type strain (HKI 0122).</title>
        <authorList>
            <person name="Land M."/>
            <person name="Pukall R."/>
            <person name="Abt B."/>
            <person name="Goker M."/>
            <person name="Rohde M."/>
            <person name="Glavina Del Rio T."/>
            <person name="Tice H."/>
            <person name="Copeland A."/>
            <person name="Cheng J.F."/>
            <person name="Lucas S."/>
            <person name="Chen F."/>
            <person name="Nolan M."/>
            <person name="Bruce D."/>
            <person name="Goodwin L."/>
            <person name="Pitluck S."/>
            <person name="Ivanova N."/>
            <person name="Mavromatis K."/>
            <person name="Ovchinnikova G."/>
            <person name="Pati A."/>
            <person name="Chen A."/>
            <person name="Palaniappan K."/>
            <person name="Hauser L."/>
            <person name="Chang Y.J."/>
            <person name="Jefferies C.C."/>
            <person name="Saunders E."/>
            <person name="Brettin T."/>
            <person name="Detter J.C."/>
            <person name="Han C."/>
            <person name="Chain P."/>
            <person name="Bristow J."/>
            <person name="Eisen J.A."/>
            <person name="Markowitz V."/>
            <person name="Hugenholtz P."/>
            <person name="Kyrpides N.C."/>
            <person name="Klenk H.P."/>
            <person name="Lapidus A."/>
        </authorList>
    </citation>
    <scope>NUCLEOTIDE SEQUENCE [LARGE SCALE GENOMIC DNA]</scope>
    <source>
        <strain evidence="9">ATCC BAA-8 / DSM 12333 / NBRC 16432</strain>
    </source>
</reference>
<dbReference type="PROSITE" id="PS50043">
    <property type="entry name" value="HTH_LUXR_2"/>
    <property type="match status" value="1"/>
</dbReference>
<evidence type="ECO:0000313" key="8">
    <source>
        <dbReference type="EMBL" id="ACQ78561.1"/>
    </source>
</evidence>
<proteinExistence type="predicted"/>
<dbReference type="InterPro" id="IPR039420">
    <property type="entry name" value="WalR-like"/>
</dbReference>
<gene>
    <name evidence="8" type="ordered locus">Bcav_0296</name>
</gene>
<dbReference type="STRING" id="471853.Bcav_0296"/>
<dbReference type="CDD" id="cd06170">
    <property type="entry name" value="LuxR_C_like"/>
    <property type="match status" value="1"/>
</dbReference>
<dbReference type="EMBL" id="CP001618">
    <property type="protein sequence ID" value="ACQ78561.1"/>
    <property type="molecule type" value="Genomic_DNA"/>
</dbReference>
<dbReference type="InterPro" id="IPR058245">
    <property type="entry name" value="NreC/VraR/RcsB-like_REC"/>
</dbReference>
<feature type="modified residue" description="4-aspartylphosphate" evidence="5">
    <location>
        <position position="35"/>
    </location>
</feature>
<evidence type="ECO:0000256" key="4">
    <source>
        <dbReference type="ARBA" id="ARBA00023163"/>
    </source>
</evidence>
<evidence type="ECO:0000259" key="6">
    <source>
        <dbReference type="PROSITE" id="PS50043"/>
    </source>
</evidence>
<dbReference type="GO" id="GO:0006355">
    <property type="term" value="P:regulation of DNA-templated transcription"/>
    <property type="evidence" value="ECO:0007669"/>
    <property type="project" value="InterPro"/>
</dbReference>
<dbReference type="eggNOG" id="COG2197">
    <property type="taxonomic scope" value="Bacteria"/>
</dbReference>
<feature type="domain" description="Response regulatory" evidence="7">
    <location>
        <begin position="1"/>
        <end position="100"/>
    </location>
</feature>
<dbReference type="RefSeq" id="WP_012725341.1">
    <property type="nucleotide sequence ID" value="NC_012669.1"/>
</dbReference>
<evidence type="ECO:0000256" key="3">
    <source>
        <dbReference type="ARBA" id="ARBA00023125"/>
    </source>
</evidence>
<dbReference type="PANTHER" id="PTHR43214:SF24">
    <property type="entry name" value="TRANSCRIPTIONAL REGULATORY PROTEIN NARL-RELATED"/>
    <property type="match status" value="1"/>
</dbReference>
<dbReference type="SUPFAM" id="SSF52172">
    <property type="entry name" value="CheY-like"/>
    <property type="match status" value="1"/>
</dbReference>
<dbReference type="InterPro" id="IPR016032">
    <property type="entry name" value="Sig_transdc_resp-reg_C-effctor"/>
</dbReference>
<keyword evidence="2" id="KW-0805">Transcription regulation</keyword>
<dbReference type="Gene3D" id="3.40.50.2300">
    <property type="match status" value="1"/>
</dbReference>
<dbReference type="KEGG" id="bcv:Bcav_0296"/>
<dbReference type="Proteomes" id="UP000007962">
    <property type="component" value="Chromosome"/>
</dbReference>
<name>C5BWA3_BEUC1</name>
<organism evidence="8 9">
    <name type="scientific">Beutenbergia cavernae (strain ATCC BAA-8 / DSM 12333 / CCUG 43141 / JCM 11478 / NBRC 16432 / NCIMB 13614 / HKI 0122)</name>
    <dbReference type="NCBI Taxonomy" id="471853"/>
    <lineage>
        <taxon>Bacteria</taxon>
        <taxon>Bacillati</taxon>
        <taxon>Actinomycetota</taxon>
        <taxon>Actinomycetes</taxon>
        <taxon>Micrococcales</taxon>
        <taxon>Beutenbergiaceae</taxon>
        <taxon>Beutenbergia</taxon>
    </lineage>
</organism>
<evidence type="ECO:0000256" key="2">
    <source>
        <dbReference type="ARBA" id="ARBA00023015"/>
    </source>
</evidence>
<dbReference type="GO" id="GO:0003677">
    <property type="term" value="F:DNA binding"/>
    <property type="evidence" value="ECO:0007669"/>
    <property type="project" value="UniProtKB-KW"/>
</dbReference>
<dbReference type="Pfam" id="PF00196">
    <property type="entry name" value="GerE"/>
    <property type="match status" value="1"/>
</dbReference>
<evidence type="ECO:0000256" key="5">
    <source>
        <dbReference type="PROSITE-ProRule" id="PRU00169"/>
    </source>
</evidence>
<evidence type="ECO:0000256" key="1">
    <source>
        <dbReference type="ARBA" id="ARBA00022553"/>
    </source>
</evidence>
<dbReference type="PANTHER" id="PTHR43214">
    <property type="entry name" value="TWO-COMPONENT RESPONSE REGULATOR"/>
    <property type="match status" value="1"/>
</dbReference>
<keyword evidence="3" id="KW-0238">DNA-binding</keyword>
<dbReference type="InterPro" id="IPR000792">
    <property type="entry name" value="Tscrpt_reg_LuxR_C"/>
</dbReference>
<accession>C5BWA3</accession>
<protein>
    <submittedName>
        <fullName evidence="8">Two component transcriptional regulator, LuxR family</fullName>
    </submittedName>
</protein>
<dbReference type="PRINTS" id="PR00038">
    <property type="entry name" value="HTHLUXR"/>
</dbReference>
<keyword evidence="4" id="KW-0804">Transcription</keyword>
<dbReference type="CDD" id="cd17535">
    <property type="entry name" value="REC_NarL-like"/>
    <property type="match status" value="1"/>
</dbReference>
<sequence>MLDGADGIVVVAEADDGAALPAVLDAHPLDVVLMDLRMPRVDGIAATREVRRRRDAPAVVVLTTFDTREEVEGALHAGAVGYLLKDAPPARIAEAVRAAALGEPVLSPQVARRLMTSAADAGAARSTARAALGRLTARGREVALEIGRGASNADVGARLHLSVPTVKAYVSSVLAKLGVENRTQVALLVHEAAEEPPS</sequence>
<dbReference type="HOGENOM" id="CLU_000445_90_10_11"/>
<dbReference type="SMART" id="SM00448">
    <property type="entry name" value="REC"/>
    <property type="match status" value="1"/>
</dbReference>
<evidence type="ECO:0000259" key="7">
    <source>
        <dbReference type="PROSITE" id="PS50110"/>
    </source>
</evidence>
<dbReference type="InterPro" id="IPR011006">
    <property type="entry name" value="CheY-like_superfamily"/>
</dbReference>
<dbReference type="InterPro" id="IPR001789">
    <property type="entry name" value="Sig_transdc_resp-reg_receiver"/>
</dbReference>
<dbReference type="SUPFAM" id="SSF46894">
    <property type="entry name" value="C-terminal effector domain of the bipartite response regulators"/>
    <property type="match status" value="1"/>
</dbReference>
<dbReference type="PROSITE" id="PS00622">
    <property type="entry name" value="HTH_LUXR_1"/>
    <property type="match status" value="1"/>
</dbReference>
<dbReference type="SMART" id="SM00421">
    <property type="entry name" value="HTH_LUXR"/>
    <property type="match status" value="1"/>
</dbReference>
<keyword evidence="9" id="KW-1185">Reference proteome</keyword>
<keyword evidence="1 5" id="KW-0597">Phosphoprotein</keyword>
<dbReference type="GO" id="GO:0000160">
    <property type="term" value="P:phosphorelay signal transduction system"/>
    <property type="evidence" value="ECO:0007669"/>
    <property type="project" value="InterPro"/>
</dbReference>
<evidence type="ECO:0000313" key="9">
    <source>
        <dbReference type="Proteomes" id="UP000007962"/>
    </source>
</evidence>